<organism evidence="8 9">
    <name type="scientific">Reyranella soli</name>
    <dbReference type="NCBI Taxonomy" id="1230389"/>
    <lineage>
        <taxon>Bacteria</taxon>
        <taxon>Pseudomonadati</taxon>
        <taxon>Pseudomonadota</taxon>
        <taxon>Alphaproteobacteria</taxon>
        <taxon>Hyphomicrobiales</taxon>
        <taxon>Reyranellaceae</taxon>
        <taxon>Reyranella</taxon>
    </lineage>
</organism>
<keyword evidence="2 6" id="KW-0288">FMN</keyword>
<dbReference type="Gene3D" id="3.20.20.30">
    <property type="entry name" value="Luciferase-like domain"/>
    <property type="match status" value="1"/>
</dbReference>
<comment type="similarity">
    <text evidence="5">Belongs to the NtaA/SnaA/DszA monooxygenase family.</text>
</comment>
<dbReference type="InterPro" id="IPR051260">
    <property type="entry name" value="Diverse_substr_monoxygenases"/>
</dbReference>
<feature type="binding site" evidence="6">
    <location>
        <position position="229"/>
    </location>
    <ligand>
        <name>FMN</name>
        <dbReference type="ChEBI" id="CHEBI:58210"/>
    </ligand>
</feature>
<evidence type="ECO:0000259" key="7">
    <source>
        <dbReference type="Pfam" id="PF00296"/>
    </source>
</evidence>
<dbReference type="PIRSF" id="PIRSF000337">
    <property type="entry name" value="NTA_MOA"/>
    <property type="match status" value="1"/>
</dbReference>
<dbReference type="Pfam" id="PF00296">
    <property type="entry name" value="Bac_luciferase"/>
    <property type="match status" value="1"/>
</dbReference>
<dbReference type="OrthoDB" id="6752030at2"/>
<dbReference type="GO" id="GO:0004497">
    <property type="term" value="F:monooxygenase activity"/>
    <property type="evidence" value="ECO:0007669"/>
    <property type="project" value="UniProtKB-KW"/>
</dbReference>
<dbReference type="GO" id="GO:0016705">
    <property type="term" value="F:oxidoreductase activity, acting on paired donors, with incorporation or reduction of molecular oxygen"/>
    <property type="evidence" value="ECO:0007669"/>
    <property type="project" value="InterPro"/>
</dbReference>
<dbReference type="InterPro" id="IPR011251">
    <property type="entry name" value="Luciferase-like_dom"/>
</dbReference>
<feature type="domain" description="Luciferase-like" evidence="7">
    <location>
        <begin position="23"/>
        <end position="386"/>
    </location>
</feature>
<keyword evidence="4 8" id="KW-0503">Monooxygenase</keyword>
<evidence type="ECO:0000313" key="8">
    <source>
        <dbReference type="EMBL" id="GEP56246.1"/>
    </source>
</evidence>
<dbReference type="PANTHER" id="PTHR30011:SF16">
    <property type="entry name" value="C2H2 FINGER DOMAIN TRANSCRIPTION FACTOR (EUROFUNG)-RELATED"/>
    <property type="match status" value="1"/>
</dbReference>
<evidence type="ECO:0000313" key="9">
    <source>
        <dbReference type="Proteomes" id="UP000321058"/>
    </source>
</evidence>
<keyword evidence="9" id="KW-1185">Reference proteome</keyword>
<dbReference type="RefSeq" id="WP_147150317.1">
    <property type="nucleotide sequence ID" value="NZ_BKAJ01000059.1"/>
</dbReference>
<evidence type="ECO:0000256" key="4">
    <source>
        <dbReference type="ARBA" id="ARBA00023033"/>
    </source>
</evidence>
<evidence type="ECO:0000256" key="1">
    <source>
        <dbReference type="ARBA" id="ARBA00022630"/>
    </source>
</evidence>
<dbReference type="InterPro" id="IPR016215">
    <property type="entry name" value="NTA_MOA"/>
</dbReference>
<keyword evidence="1 6" id="KW-0285">Flavoprotein</keyword>
<accession>A0A512NBC3</accession>
<dbReference type="EMBL" id="BKAJ01000059">
    <property type="protein sequence ID" value="GEP56246.1"/>
    <property type="molecule type" value="Genomic_DNA"/>
</dbReference>
<evidence type="ECO:0000256" key="5">
    <source>
        <dbReference type="ARBA" id="ARBA00033748"/>
    </source>
</evidence>
<evidence type="ECO:0000256" key="2">
    <source>
        <dbReference type="ARBA" id="ARBA00022643"/>
    </source>
</evidence>
<dbReference type="AlphaFoldDB" id="A0A512NBC3"/>
<proteinExistence type="inferred from homology"/>
<dbReference type="Proteomes" id="UP000321058">
    <property type="component" value="Unassembled WGS sequence"/>
</dbReference>
<name>A0A512NBC3_9HYPH</name>
<dbReference type="CDD" id="cd01095">
    <property type="entry name" value="Nitrilotriacetate_monoxgenase"/>
    <property type="match status" value="1"/>
</dbReference>
<evidence type="ECO:0000256" key="3">
    <source>
        <dbReference type="ARBA" id="ARBA00023002"/>
    </source>
</evidence>
<dbReference type="SUPFAM" id="SSF51679">
    <property type="entry name" value="Bacterial luciferase-like"/>
    <property type="match status" value="1"/>
</dbReference>
<reference evidence="8 9" key="1">
    <citation type="submission" date="2019-07" db="EMBL/GenBank/DDBJ databases">
        <title>Whole genome shotgun sequence of Reyranella soli NBRC 108950.</title>
        <authorList>
            <person name="Hosoyama A."/>
            <person name="Uohara A."/>
            <person name="Ohji S."/>
            <person name="Ichikawa N."/>
        </authorList>
    </citation>
    <scope>NUCLEOTIDE SEQUENCE [LARGE SCALE GENOMIC DNA]</scope>
    <source>
        <strain evidence="8 9">NBRC 108950</strain>
    </source>
</reference>
<protein>
    <submittedName>
        <fullName evidence="8">Monooxygenase</fullName>
    </submittedName>
</protein>
<evidence type="ECO:0000256" key="6">
    <source>
        <dbReference type="PIRSR" id="PIRSR000337-1"/>
    </source>
</evidence>
<feature type="binding site" evidence="6">
    <location>
        <position position="58"/>
    </location>
    <ligand>
        <name>FMN</name>
        <dbReference type="ChEBI" id="CHEBI:58210"/>
    </ligand>
</feature>
<gene>
    <name evidence="8" type="ORF">RSO01_34120</name>
</gene>
<keyword evidence="3" id="KW-0560">Oxidoreductase</keyword>
<feature type="binding site" evidence="6">
    <location>
        <position position="105"/>
    </location>
    <ligand>
        <name>FMN</name>
        <dbReference type="ChEBI" id="CHEBI:58210"/>
    </ligand>
</feature>
<dbReference type="PANTHER" id="PTHR30011">
    <property type="entry name" value="ALKANESULFONATE MONOOXYGENASE-RELATED"/>
    <property type="match status" value="1"/>
</dbReference>
<feature type="binding site" evidence="6">
    <location>
        <position position="155"/>
    </location>
    <ligand>
        <name>FMN</name>
        <dbReference type="ChEBI" id="CHEBI:58210"/>
    </ligand>
</feature>
<feature type="binding site" evidence="6">
    <location>
        <position position="230"/>
    </location>
    <ligand>
        <name>FMN</name>
        <dbReference type="ChEBI" id="CHEBI:58210"/>
    </ligand>
</feature>
<dbReference type="NCBIfam" id="TIGR03860">
    <property type="entry name" value="FMN_nitrolo"/>
    <property type="match status" value="1"/>
</dbReference>
<feature type="binding site" evidence="6">
    <location>
        <position position="159"/>
    </location>
    <ligand>
        <name>FMN</name>
        <dbReference type="ChEBI" id="CHEBI:58210"/>
    </ligand>
</feature>
<comment type="caution">
    <text evidence="8">The sequence shown here is derived from an EMBL/GenBank/DDBJ whole genome shotgun (WGS) entry which is preliminary data.</text>
</comment>
<dbReference type="InterPro" id="IPR036661">
    <property type="entry name" value="Luciferase-like_sf"/>
</dbReference>
<sequence>MTTSKQLRLGGFFSVPGNHLAGWRHPDAVPTYDMDFQGYAHITQVAEAAKFDTIFFQDTVGVAGSRALARGERTRAKLSRTVKLEPTATLAALAMVTSHIGLVATATTTYNEPYNIARRFASIDHISGGRAGWNLVTSQIEDESENFGFDEHLAHADRYERAAEFYEVVTGLWDSWEDGGLLRDKKTGVYMDRDKVHFLDHVGKHFKVKGPLNITRSPQGWPVVAQAGSSEAGRDLAARTADVVFTAQTKIDEAKAFYADIKSRAARYGRGPEDIKIMPGLTPVLGRTMEEARENYEYLQSLMPDDVALQSLSHISGGLDLSKFPLDGPLPELPPSNAAKARQALVVRTARENNMTLRQIARHTAAGTGHRVMVGTAEYMADEMEKWLKEEAADGFNVVCNHYPKPFEDFCRQVVPELQRRGIFRTEYQGTTLRDHLGLRVPENRYTRQAREALAREAS</sequence>